<dbReference type="GeneID" id="54422337"/>
<proteinExistence type="inferred from homology"/>
<dbReference type="RefSeq" id="XP_033535824.1">
    <property type="nucleotide sequence ID" value="XM_033681767.1"/>
</dbReference>
<feature type="compositionally biased region" description="Polar residues" evidence="2">
    <location>
        <begin position="635"/>
        <end position="651"/>
    </location>
</feature>
<dbReference type="InterPro" id="IPR001619">
    <property type="entry name" value="Sec1-like"/>
</dbReference>
<evidence type="ECO:0000313" key="3">
    <source>
        <dbReference type="EMBL" id="KAF1814193.1"/>
    </source>
</evidence>
<comment type="similarity">
    <text evidence="1">Belongs to the STXBP/unc-18/SEC1 family.</text>
</comment>
<protein>
    <submittedName>
        <fullName evidence="3 5">Sec1-like protein</fullName>
    </submittedName>
</protein>
<evidence type="ECO:0000256" key="2">
    <source>
        <dbReference type="SAM" id="MobiDB-lite"/>
    </source>
</evidence>
<dbReference type="Proteomes" id="UP000504638">
    <property type="component" value="Unplaced"/>
</dbReference>
<feature type="compositionally biased region" description="Basic and acidic residues" evidence="2">
    <location>
        <begin position="657"/>
        <end position="672"/>
    </location>
</feature>
<dbReference type="Gene3D" id="3.40.50.2060">
    <property type="match status" value="1"/>
</dbReference>
<dbReference type="PANTHER" id="PTHR11679">
    <property type="entry name" value="VESICLE PROTEIN SORTING-ASSOCIATED"/>
    <property type="match status" value="1"/>
</dbReference>
<dbReference type="InterPro" id="IPR027482">
    <property type="entry name" value="Sec1-like_dom2"/>
</dbReference>
<reference evidence="5" key="2">
    <citation type="submission" date="2020-04" db="EMBL/GenBank/DDBJ databases">
        <authorList>
            <consortium name="NCBI Genome Project"/>
        </authorList>
    </citation>
    <scope>NUCLEOTIDE SEQUENCE</scope>
    <source>
        <strain evidence="5">CBS 781.70</strain>
    </source>
</reference>
<dbReference type="Pfam" id="PF00995">
    <property type="entry name" value="Sec1"/>
    <property type="match status" value="2"/>
</dbReference>
<dbReference type="InterPro" id="IPR043127">
    <property type="entry name" value="Sec-1-like_dom3a"/>
</dbReference>
<name>A0A6G1G837_9PEZI</name>
<feature type="compositionally biased region" description="Polar residues" evidence="2">
    <location>
        <begin position="493"/>
        <end position="503"/>
    </location>
</feature>
<dbReference type="GO" id="GO:0016192">
    <property type="term" value="P:vesicle-mediated transport"/>
    <property type="evidence" value="ECO:0007669"/>
    <property type="project" value="InterPro"/>
</dbReference>
<dbReference type="InterPro" id="IPR036045">
    <property type="entry name" value="Sec1-like_sf"/>
</dbReference>
<keyword evidence="4" id="KW-1185">Reference proteome</keyword>
<evidence type="ECO:0000256" key="1">
    <source>
        <dbReference type="ARBA" id="ARBA00009884"/>
    </source>
</evidence>
<dbReference type="Gene3D" id="3.40.50.1910">
    <property type="match status" value="1"/>
</dbReference>
<dbReference type="SUPFAM" id="SSF56815">
    <property type="entry name" value="Sec1/munc18-like (SM) proteins"/>
    <property type="match status" value="1"/>
</dbReference>
<evidence type="ECO:0000313" key="5">
    <source>
        <dbReference type="RefSeq" id="XP_033535824.1"/>
    </source>
</evidence>
<organism evidence="3">
    <name type="scientific">Eremomyces bilateralis CBS 781.70</name>
    <dbReference type="NCBI Taxonomy" id="1392243"/>
    <lineage>
        <taxon>Eukaryota</taxon>
        <taxon>Fungi</taxon>
        <taxon>Dikarya</taxon>
        <taxon>Ascomycota</taxon>
        <taxon>Pezizomycotina</taxon>
        <taxon>Dothideomycetes</taxon>
        <taxon>Dothideomycetes incertae sedis</taxon>
        <taxon>Eremomycetales</taxon>
        <taxon>Eremomycetaceae</taxon>
        <taxon>Eremomyces</taxon>
    </lineage>
</organism>
<evidence type="ECO:0000313" key="4">
    <source>
        <dbReference type="Proteomes" id="UP000504638"/>
    </source>
</evidence>
<dbReference type="AlphaFoldDB" id="A0A6G1G837"/>
<feature type="compositionally biased region" description="Basic residues" evidence="2">
    <location>
        <begin position="673"/>
        <end position="683"/>
    </location>
</feature>
<gene>
    <name evidence="3 5" type="ORF">P152DRAFT_480414</name>
</gene>
<reference evidence="5" key="3">
    <citation type="submission" date="2025-04" db="UniProtKB">
        <authorList>
            <consortium name="RefSeq"/>
        </authorList>
    </citation>
    <scope>IDENTIFICATION</scope>
    <source>
        <strain evidence="5">CBS 781.70</strain>
    </source>
</reference>
<dbReference type="OrthoDB" id="2228at2759"/>
<reference evidence="3 5" key="1">
    <citation type="submission" date="2020-01" db="EMBL/GenBank/DDBJ databases">
        <authorList>
            <consortium name="DOE Joint Genome Institute"/>
            <person name="Haridas S."/>
            <person name="Albert R."/>
            <person name="Binder M."/>
            <person name="Bloem J."/>
            <person name="Labutti K."/>
            <person name="Salamov A."/>
            <person name="Andreopoulos B."/>
            <person name="Baker S.E."/>
            <person name="Barry K."/>
            <person name="Bills G."/>
            <person name="Bluhm B.H."/>
            <person name="Cannon C."/>
            <person name="Castanera R."/>
            <person name="Culley D.E."/>
            <person name="Daum C."/>
            <person name="Ezra D."/>
            <person name="Gonzalez J.B."/>
            <person name="Henrissat B."/>
            <person name="Kuo A."/>
            <person name="Liang C."/>
            <person name="Lipzen A."/>
            <person name="Lutzoni F."/>
            <person name="Magnuson J."/>
            <person name="Mondo S."/>
            <person name="Nolan M."/>
            <person name="Ohm R."/>
            <person name="Pangilinan J."/>
            <person name="Park H.-J."/>
            <person name="Ramirez L."/>
            <person name="Alfaro M."/>
            <person name="Sun H."/>
            <person name="Tritt A."/>
            <person name="Yoshinaga Y."/>
            <person name="Zwiers L.-H."/>
            <person name="Turgeon B.G."/>
            <person name="Goodwin S.B."/>
            <person name="Spatafora J.W."/>
            <person name="Crous P.W."/>
            <person name="Grigoriev I.V."/>
        </authorList>
    </citation>
    <scope>NUCLEOTIDE SEQUENCE</scope>
    <source>
        <strain evidence="3 5">CBS 781.70</strain>
    </source>
</reference>
<dbReference type="InterPro" id="IPR043154">
    <property type="entry name" value="Sec-1-like_dom1"/>
</dbReference>
<dbReference type="Gene3D" id="1.25.40.60">
    <property type="match status" value="1"/>
</dbReference>
<accession>A0A6G1G837</accession>
<feature type="region of interest" description="Disordered" evidence="2">
    <location>
        <begin position="591"/>
        <end position="683"/>
    </location>
</feature>
<dbReference type="Gene3D" id="3.90.830.10">
    <property type="entry name" value="Syntaxin Binding Protein 1, Chain A, domain 2"/>
    <property type="match status" value="1"/>
</dbReference>
<dbReference type="EMBL" id="ML975153">
    <property type="protein sequence ID" value="KAF1814193.1"/>
    <property type="molecule type" value="Genomic_DNA"/>
</dbReference>
<feature type="region of interest" description="Disordered" evidence="2">
    <location>
        <begin position="462"/>
        <end position="514"/>
    </location>
</feature>
<sequence>MSASIFDIQRELILDTIRKNAPGEWKVLILDQTSRKLVENVVNEDDIIKENVLKIEDIEARRQSDPESDVIYILTPEQHIVDCLMADLEKRRYRRTFLVWTSILPPEQRQRIDRSSSGRDQIAKLGITHLDFYPRESHLVTFRDPWSFPILYHPRCSNLVQKHISDLAQKIVGICIALGEYPTIRYYKPKDPLPSHEAHVLSDFIAQAVQDEIDMYRKYHQDSFPPATTRPKGALYILDRSMDLFSPFLHEFTYQAMAHDLLPIRDGDKVTFRTLINEGRPDAEEKEMEIGEKDQLWVENRHRHMRDTLEKLMSDFKKFLKENPHFANSGNASSLNAIKDMLAGLPQFQEMKDAYTLHINMAEGCMEIFQKHKLPEIALLEQTLATGLDEDYRKPKGLADQLVRIVDEADVTPADRLRLLALFSIYQDGLIPADRNRLFAHAALPPSDESILLNLSLLGARSDRPLGTKRPPRPPTRPSRSPRRPPNEFHALTQENASSASLRTTERAKPTWARSRLNSVEPRQRVVVFIAGGATFSEARACYEVSRATGRDVYLATSHMLTPALFLRQLGDLSRDRAQLRIPALMPRPKAPAHLFEERPAVGSTPSGGSGRSGRPVGMAGGPGQGLPIRPGASRSVTEESQAPSSSATSQNGGGNERNERNGGKLTKDPDRKKKKLHFLSKK</sequence>
<dbReference type="PIRSF" id="PIRSF005715">
    <property type="entry name" value="VPS45_Sec1"/>
    <property type="match status" value="1"/>
</dbReference>